<dbReference type="InterPro" id="IPR036396">
    <property type="entry name" value="Cyt_P450_sf"/>
</dbReference>
<dbReference type="InterPro" id="IPR017972">
    <property type="entry name" value="Cyt_P450_CS"/>
</dbReference>
<dbReference type="AlphaFoldDB" id="A0A0L6UW79"/>
<evidence type="ECO:0000313" key="8">
    <source>
        <dbReference type="Proteomes" id="UP000037035"/>
    </source>
</evidence>
<dbReference type="PROSITE" id="PS00086">
    <property type="entry name" value="CYTOCHROME_P450"/>
    <property type="match status" value="1"/>
</dbReference>
<protein>
    <recommendedName>
        <fullName evidence="9">Cytochrome P450</fullName>
    </recommendedName>
</protein>
<keyword evidence="5 6" id="KW-0349">Heme</keyword>
<keyword evidence="6" id="KW-0503">Monooxygenase</keyword>
<evidence type="ECO:0000256" key="1">
    <source>
        <dbReference type="ARBA" id="ARBA00010617"/>
    </source>
</evidence>
<evidence type="ECO:0000256" key="3">
    <source>
        <dbReference type="ARBA" id="ARBA00023002"/>
    </source>
</evidence>
<feature type="binding site" description="axial binding residue" evidence="5">
    <location>
        <position position="532"/>
    </location>
    <ligand>
        <name>heme</name>
        <dbReference type="ChEBI" id="CHEBI:30413"/>
    </ligand>
    <ligandPart>
        <name>Fe</name>
        <dbReference type="ChEBI" id="CHEBI:18248"/>
    </ligandPart>
</feature>
<dbReference type="Pfam" id="PF00067">
    <property type="entry name" value="p450"/>
    <property type="match status" value="1"/>
</dbReference>
<name>A0A0L6UW79_9BASI</name>
<dbReference type="PRINTS" id="PR00385">
    <property type="entry name" value="P450"/>
</dbReference>
<dbReference type="OrthoDB" id="1470350at2759"/>
<keyword evidence="4 5" id="KW-0408">Iron</keyword>
<dbReference type="GO" id="GO:0016705">
    <property type="term" value="F:oxidoreductase activity, acting on paired donors, with incorporation or reduction of molecular oxygen"/>
    <property type="evidence" value="ECO:0007669"/>
    <property type="project" value="InterPro"/>
</dbReference>
<dbReference type="VEuPathDB" id="FungiDB:VP01_345g3"/>
<dbReference type="GO" id="GO:0004497">
    <property type="term" value="F:monooxygenase activity"/>
    <property type="evidence" value="ECO:0007669"/>
    <property type="project" value="UniProtKB-KW"/>
</dbReference>
<dbReference type="InterPro" id="IPR001128">
    <property type="entry name" value="Cyt_P450"/>
</dbReference>
<keyword evidence="3 6" id="KW-0560">Oxidoreductase</keyword>
<organism evidence="7 8">
    <name type="scientific">Puccinia sorghi</name>
    <dbReference type="NCBI Taxonomy" id="27349"/>
    <lineage>
        <taxon>Eukaryota</taxon>
        <taxon>Fungi</taxon>
        <taxon>Dikarya</taxon>
        <taxon>Basidiomycota</taxon>
        <taxon>Pucciniomycotina</taxon>
        <taxon>Pucciniomycetes</taxon>
        <taxon>Pucciniales</taxon>
        <taxon>Pucciniaceae</taxon>
        <taxon>Puccinia</taxon>
    </lineage>
</organism>
<dbReference type="GO" id="GO:0020037">
    <property type="term" value="F:heme binding"/>
    <property type="evidence" value="ECO:0007669"/>
    <property type="project" value="InterPro"/>
</dbReference>
<keyword evidence="2 5" id="KW-0479">Metal-binding</keyword>
<dbReference type="SUPFAM" id="SSF48264">
    <property type="entry name" value="Cytochrome P450"/>
    <property type="match status" value="1"/>
</dbReference>
<dbReference type="GO" id="GO:0005506">
    <property type="term" value="F:iron ion binding"/>
    <property type="evidence" value="ECO:0007669"/>
    <property type="project" value="InterPro"/>
</dbReference>
<evidence type="ECO:0000256" key="5">
    <source>
        <dbReference type="PIRSR" id="PIRSR602401-1"/>
    </source>
</evidence>
<evidence type="ECO:0000313" key="7">
    <source>
        <dbReference type="EMBL" id="KNZ52754.1"/>
    </source>
</evidence>
<proteinExistence type="inferred from homology"/>
<reference evidence="7 8" key="1">
    <citation type="submission" date="2015-08" db="EMBL/GenBank/DDBJ databases">
        <title>Next Generation Sequencing and Analysis of the Genome of Puccinia sorghi L Schw, the Causal Agent of Maize Common Rust.</title>
        <authorList>
            <person name="Rochi L."/>
            <person name="Burguener G."/>
            <person name="Darino M."/>
            <person name="Turjanski A."/>
            <person name="Kreff E."/>
            <person name="Dieguez M.J."/>
            <person name="Sacco F."/>
        </authorList>
    </citation>
    <scope>NUCLEOTIDE SEQUENCE [LARGE SCALE GENOMIC DNA]</scope>
    <source>
        <strain evidence="7 8">RO10H11247</strain>
    </source>
</reference>
<dbReference type="Gene3D" id="1.10.630.10">
    <property type="entry name" value="Cytochrome P450"/>
    <property type="match status" value="1"/>
</dbReference>
<sequence length="614" mass="70018">MLNSPVLHSLIVSGVAYLAYLLFEYSLTDALRHLPPGHRQTQLSSTPIIAVTEVVLLFGKRLFPHLAIGTTKRKDPLYKEVPGWPLYIHLIYLVLDLYPQLPESILDMSRPWEADTIANLQLRPGFSITLPGARVIELLIYSCFRILEITLQPILRTTSRCSYSRFHYNDRKFPGSRADPPFHRAICFNPLWRTYLETVSWSQMVRHLTDSAATVVEPTIDQTMEGVLQVIHVASEQGRDLDFCKLFNRFILDLFVEMTFGKKLGLPEGINNSVNIGHSDSEVFSDAFDFSQIHMDSRFHVAGVWQWIQKMNIRATHKMEFSCRTIHDLAYTAIDEKLSNFSNKGDLTTDETFENDFLGLIMASHLQKGHALTRDELRDDSLSFLFAGRDATAQSLSWCFFHLLMNKDITSRIREEAMEILGEDADHQGRVTPENYRQFTTAYAALLEAIRLHPAVPKNVKFAMTDDKIPGGPTIEAGDCLTWSDWLLARDPEVWGQDCGEFLPDRWIDETRNITHFGNFKFHSFNGGPRLCVGMNMSIYIGVKTIVEMLQNFDLEFSKGWLESVPMSEEIQGIKTSYPTPQYRPSLTLPMKNPMMISAKPRTLGGKGHSKWIA</sequence>
<keyword evidence="8" id="KW-1185">Reference proteome</keyword>
<dbReference type="STRING" id="27349.A0A0L6UW79"/>
<accession>A0A0L6UW79</accession>
<evidence type="ECO:0000256" key="6">
    <source>
        <dbReference type="RuleBase" id="RU000461"/>
    </source>
</evidence>
<comment type="caution">
    <text evidence="7">The sequence shown here is derived from an EMBL/GenBank/DDBJ whole genome shotgun (WGS) entry which is preliminary data.</text>
</comment>
<evidence type="ECO:0000256" key="4">
    <source>
        <dbReference type="ARBA" id="ARBA00023004"/>
    </source>
</evidence>
<gene>
    <name evidence="7" type="ORF">VP01_345g3</name>
</gene>
<evidence type="ECO:0000256" key="2">
    <source>
        <dbReference type="ARBA" id="ARBA00022723"/>
    </source>
</evidence>
<comment type="similarity">
    <text evidence="1 6">Belongs to the cytochrome P450 family.</text>
</comment>
<dbReference type="Proteomes" id="UP000037035">
    <property type="component" value="Unassembled WGS sequence"/>
</dbReference>
<evidence type="ECO:0008006" key="9">
    <source>
        <dbReference type="Google" id="ProtNLM"/>
    </source>
</evidence>
<dbReference type="InterPro" id="IPR002401">
    <property type="entry name" value="Cyt_P450_E_grp-I"/>
</dbReference>
<dbReference type="EMBL" id="LAVV01008457">
    <property type="protein sequence ID" value="KNZ52754.1"/>
    <property type="molecule type" value="Genomic_DNA"/>
</dbReference>
<comment type="cofactor">
    <cofactor evidence="5">
        <name>heme</name>
        <dbReference type="ChEBI" id="CHEBI:30413"/>
    </cofactor>
</comment>
<dbReference type="GO" id="GO:0006629">
    <property type="term" value="P:lipid metabolic process"/>
    <property type="evidence" value="ECO:0007669"/>
    <property type="project" value="UniProtKB-ARBA"/>
</dbReference>
<dbReference type="PANTHER" id="PTHR24296">
    <property type="entry name" value="CYTOCHROME P450"/>
    <property type="match status" value="1"/>
</dbReference>
<dbReference type="PRINTS" id="PR00463">
    <property type="entry name" value="EP450I"/>
</dbReference>